<dbReference type="GO" id="GO:0009190">
    <property type="term" value="P:cyclic nucleotide biosynthetic process"/>
    <property type="evidence" value="ECO:0007669"/>
    <property type="project" value="InterPro"/>
</dbReference>
<comment type="caution">
    <text evidence="5">The sequence shown here is derived from an EMBL/GenBank/DDBJ whole genome shotgun (WGS) entry which is preliminary data.</text>
</comment>
<dbReference type="Gene3D" id="3.30.70.1230">
    <property type="entry name" value="Nucleotide cyclase"/>
    <property type="match status" value="1"/>
</dbReference>
<dbReference type="GO" id="GO:0035556">
    <property type="term" value="P:intracellular signal transduction"/>
    <property type="evidence" value="ECO:0007669"/>
    <property type="project" value="InterPro"/>
</dbReference>
<evidence type="ECO:0000256" key="2">
    <source>
        <dbReference type="ARBA" id="ARBA00022840"/>
    </source>
</evidence>
<evidence type="ECO:0000313" key="5">
    <source>
        <dbReference type="EMBL" id="PAP96006.1"/>
    </source>
</evidence>
<name>A0A271KJX8_9HYPH</name>
<dbReference type="GO" id="GO:0004016">
    <property type="term" value="F:adenylate cyclase activity"/>
    <property type="evidence" value="ECO:0007669"/>
    <property type="project" value="TreeGrafter"/>
</dbReference>
<dbReference type="GO" id="GO:0005524">
    <property type="term" value="F:ATP binding"/>
    <property type="evidence" value="ECO:0007669"/>
    <property type="project" value="UniProtKB-KW"/>
</dbReference>
<evidence type="ECO:0000256" key="3">
    <source>
        <dbReference type="SAM" id="MobiDB-lite"/>
    </source>
</evidence>
<dbReference type="Proteomes" id="UP000215931">
    <property type="component" value="Unassembled WGS sequence"/>
</dbReference>
<dbReference type="InterPro" id="IPR041664">
    <property type="entry name" value="AAA_16"/>
</dbReference>
<evidence type="ECO:0000256" key="1">
    <source>
        <dbReference type="ARBA" id="ARBA00022741"/>
    </source>
</evidence>
<keyword evidence="2" id="KW-0067">ATP-binding</keyword>
<dbReference type="Pfam" id="PF13191">
    <property type="entry name" value="AAA_16"/>
    <property type="match status" value="1"/>
</dbReference>
<dbReference type="InterPro" id="IPR001054">
    <property type="entry name" value="A/G_cyclase"/>
</dbReference>
<feature type="domain" description="Guanylate cyclase" evidence="4">
    <location>
        <begin position="22"/>
        <end position="150"/>
    </location>
</feature>
<dbReference type="Pfam" id="PF00211">
    <property type="entry name" value="Guanylate_cyc"/>
    <property type="match status" value="1"/>
</dbReference>
<dbReference type="PANTHER" id="PTHR16305">
    <property type="entry name" value="TESTICULAR SOLUBLE ADENYLYL CYCLASE"/>
    <property type="match status" value="1"/>
</dbReference>
<reference evidence="5 6" key="1">
    <citation type="submission" date="2017-08" db="EMBL/GenBank/DDBJ databases">
        <title>Mesorhizobium wenxinae sp. nov., a novel rhizobial species isolated from root nodules of chickpea (Cicer arietinum L.).</title>
        <authorList>
            <person name="Zhang J."/>
        </authorList>
    </citation>
    <scope>NUCLEOTIDE SEQUENCE [LARGE SCALE GENOMIC DNA]</scope>
    <source>
        <strain evidence="6">WYCCWR 10019</strain>
    </source>
</reference>
<dbReference type="PANTHER" id="PTHR16305:SF28">
    <property type="entry name" value="GUANYLATE CYCLASE DOMAIN-CONTAINING PROTEIN"/>
    <property type="match status" value="1"/>
</dbReference>
<proteinExistence type="predicted"/>
<dbReference type="SUPFAM" id="SSF52540">
    <property type="entry name" value="P-loop containing nucleoside triphosphate hydrolases"/>
    <property type="match status" value="1"/>
</dbReference>
<dbReference type="AlphaFoldDB" id="A0A271KJX8"/>
<dbReference type="InterPro" id="IPR027417">
    <property type="entry name" value="P-loop_NTPase"/>
</dbReference>
<accession>A0A271KJX8</accession>
<evidence type="ECO:0000313" key="6">
    <source>
        <dbReference type="Proteomes" id="UP000215931"/>
    </source>
</evidence>
<gene>
    <name evidence="5" type="ORF">CIT31_09520</name>
</gene>
<keyword evidence="1" id="KW-0547">Nucleotide-binding</keyword>
<dbReference type="PROSITE" id="PS50125">
    <property type="entry name" value="GUANYLATE_CYCLASE_2"/>
    <property type="match status" value="1"/>
</dbReference>
<dbReference type="EMBL" id="NPKH01000016">
    <property type="protein sequence ID" value="PAP96006.1"/>
    <property type="molecule type" value="Genomic_DNA"/>
</dbReference>
<dbReference type="Gene3D" id="3.40.50.300">
    <property type="entry name" value="P-loop containing nucleotide triphosphate hydrolases"/>
    <property type="match status" value="1"/>
</dbReference>
<protein>
    <recommendedName>
        <fullName evidence="4">Guanylate cyclase domain-containing protein</fullName>
    </recommendedName>
</protein>
<keyword evidence="6" id="KW-1185">Reference proteome</keyword>
<organism evidence="5 6">
    <name type="scientific">Mesorhizobium wenxiniae</name>
    <dbReference type="NCBI Taxonomy" id="2014805"/>
    <lineage>
        <taxon>Bacteria</taxon>
        <taxon>Pseudomonadati</taxon>
        <taxon>Pseudomonadota</taxon>
        <taxon>Alphaproteobacteria</taxon>
        <taxon>Hyphomicrobiales</taxon>
        <taxon>Phyllobacteriaceae</taxon>
        <taxon>Mesorhizobium</taxon>
    </lineage>
</organism>
<sequence>MAPTAASGTALPFFEAERRQLTVMFVDLVGSTALASRLDPEDMREVIGSYHRCVAEAVGRLGGFVAKYMGDGVLVYFGWPHGDETDAERAVRAALAALQAVGQAAPAGERLAARIGIRTGLAVVGDLLGAGAAQEQTVIGETPNIAARLQSRATPGCAVIDAETRRRIGGLFECRELGALNLKGLSGRVGAWQVLGEAAVQSRFEAMHSASLAPLVGRDDELDLLLRRWRHGKDGEGQVVLISGEPGIGKSRLMAALEERVAGEAHLKLKYFCSPHHHNSALQPIIARWRNEAGFVRGEPADVRLDKLEALLLPLGATAEELTLIAEMLGVPGGERYPPTSAQPRSARRNRRSEPCSRFSTKGPAGPPC</sequence>
<dbReference type="GO" id="GO:0005737">
    <property type="term" value="C:cytoplasm"/>
    <property type="evidence" value="ECO:0007669"/>
    <property type="project" value="TreeGrafter"/>
</dbReference>
<dbReference type="InterPro" id="IPR029787">
    <property type="entry name" value="Nucleotide_cyclase"/>
</dbReference>
<dbReference type="SMART" id="SM00044">
    <property type="entry name" value="CYCc"/>
    <property type="match status" value="1"/>
</dbReference>
<dbReference type="CDD" id="cd07302">
    <property type="entry name" value="CHD"/>
    <property type="match status" value="1"/>
</dbReference>
<dbReference type="SUPFAM" id="SSF55073">
    <property type="entry name" value="Nucleotide cyclase"/>
    <property type="match status" value="1"/>
</dbReference>
<evidence type="ECO:0000259" key="4">
    <source>
        <dbReference type="PROSITE" id="PS50125"/>
    </source>
</evidence>
<feature type="region of interest" description="Disordered" evidence="3">
    <location>
        <begin position="333"/>
        <end position="369"/>
    </location>
</feature>